<accession>A0A662D0R5</accession>
<dbReference type="Pfam" id="PF14579">
    <property type="entry name" value="HHH_6"/>
    <property type="match status" value="1"/>
</dbReference>
<feature type="domain" description="Polymerase/histidinol phosphatase N-terminal" evidence="7">
    <location>
        <begin position="5"/>
        <end position="72"/>
    </location>
</feature>
<dbReference type="NCBIfam" id="NF005298">
    <property type="entry name" value="PRK06826.1"/>
    <property type="match status" value="1"/>
</dbReference>
<dbReference type="InterPro" id="IPR029460">
    <property type="entry name" value="DNAPol_HHH"/>
</dbReference>
<dbReference type="InterPro" id="IPR004013">
    <property type="entry name" value="PHP_dom"/>
</dbReference>
<dbReference type="Pfam" id="PF02811">
    <property type="entry name" value="PHP"/>
    <property type="match status" value="1"/>
</dbReference>
<gene>
    <name evidence="8" type="ORF">DRZ78_03115</name>
</gene>
<dbReference type="InterPro" id="IPR016195">
    <property type="entry name" value="Pol/histidinol_Pase-like"/>
</dbReference>
<keyword evidence="2 8" id="KW-0808">Transferase</keyword>
<dbReference type="EC" id="2.7.7.7" evidence="1"/>
<dbReference type="NCBIfam" id="TIGR00594">
    <property type="entry name" value="polc"/>
    <property type="match status" value="1"/>
</dbReference>
<dbReference type="CDD" id="cd12113">
    <property type="entry name" value="PHP_PolIIIA_DnaE3"/>
    <property type="match status" value="1"/>
</dbReference>
<evidence type="ECO:0000256" key="6">
    <source>
        <dbReference type="ARBA" id="ARBA00049244"/>
    </source>
</evidence>
<dbReference type="PANTHER" id="PTHR32294:SF0">
    <property type="entry name" value="DNA POLYMERASE III SUBUNIT ALPHA"/>
    <property type="match status" value="1"/>
</dbReference>
<dbReference type="InterPro" id="IPR004805">
    <property type="entry name" value="DnaE2/DnaE/PolC"/>
</dbReference>
<dbReference type="GO" id="GO:0006260">
    <property type="term" value="P:DNA replication"/>
    <property type="evidence" value="ECO:0007669"/>
    <property type="project" value="UniProtKB-KW"/>
</dbReference>
<keyword evidence="4" id="KW-0235">DNA replication</keyword>
<dbReference type="Proteomes" id="UP000277457">
    <property type="component" value="Unassembled WGS sequence"/>
</dbReference>
<dbReference type="PANTHER" id="PTHR32294">
    <property type="entry name" value="DNA POLYMERASE III SUBUNIT ALPHA"/>
    <property type="match status" value="1"/>
</dbReference>
<dbReference type="SUPFAM" id="SSF89550">
    <property type="entry name" value="PHP domain-like"/>
    <property type="match status" value="1"/>
</dbReference>
<evidence type="ECO:0000256" key="1">
    <source>
        <dbReference type="ARBA" id="ARBA00012417"/>
    </source>
</evidence>
<evidence type="ECO:0000256" key="3">
    <source>
        <dbReference type="ARBA" id="ARBA00022695"/>
    </source>
</evidence>
<evidence type="ECO:0000256" key="4">
    <source>
        <dbReference type="ARBA" id="ARBA00022705"/>
    </source>
</evidence>
<dbReference type="InterPro" id="IPR011708">
    <property type="entry name" value="DNA_pol3_alpha_NTPase_dom"/>
</dbReference>
<dbReference type="InterPro" id="IPR003141">
    <property type="entry name" value="Pol/His_phosphatase_N"/>
</dbReference>
<name>A0A662D0R5_UNCAE</name>
<comment type="caution">
    <text evidence="8">The sequence shown here is derived from an EMBL/GenBank/DDBJ whole genome shotgun (WGS) entry which is preliminary data.</text>
</comment>
<dbReference type="AlphaFoldDB" id="A0A662D0R5"/>
<dbReference type="Gene3D" id="3.20.20.140">
    <property type="entry name" value="Metal-dependent hydrolases"/>
    <property type="match status" value="1"/>
</dbReference>
<dbReference type="Pfam" id="PF07733">
    <property type="entry name" value="DNA_pol3_alpha"/>
    <property type="match status" value="1"/>
</dbReference>
<evidence type="ECO:0000313" key="8">
    <source>
        <dbReference type="EMBL" id="RLE07358.1"/>
    </source>
</evidence>
<reference evidence="8 9" key="1">
    <citation type="submission" date="2018-06" db="EMBL/GenBank/DDBJ databases">
        <title>Extensive metabolic versatility and redundancy in microbially diverse, dynamic hydrothermal sediments.</title>
        <authorList>
            <person name="Dombrowski N."/>
            <person name="Teske A."/>
            <person name="Baker B.J."/>
        </authorList>
    </citation>
    <scope>NUCLEOTIDE SEQUENCE [LARGE SCALE GENOMIC DNA]</scope>
    <source>
        <strain evidence="8">B7_G13</strain>
    </source>
</reference>
<feature type="non-terminal residue" evidence="8">
    <location>
        <position position="943"/>
    </location>
</feature>
<organism evidence="8 9">
    <name type="scientific">Aerophobetes bacterium</name>
    <dbReference type="NCBI Taxonomy" id="2030807"/>
    <lineage>
        <taxon>Bacteria</taxon>
        <taxon>Candidatus Aerophobota</taxon>
    </lineage>
</organism>
<evidence type="ECO:0000313" key="9">
    <source>
        <dbReference type="Proteomes" id="UP000277457"/>
    </source>
</evidence>
<evidence type="ECO:0000256" key="5">
    <source>
        <dbReference type="ARBA" id="ARBA00022932"/>
    </source>
</evidence>
<dbReference type="InterPro" id="IPR041931">
    <property type="entry name" value="DNA_pol3_alpha_thumb_dom"/>
</dbReference>
<evidence type="ECO:0000256" key="2">
    <source>
        <dbReference type="ARBA" id="ARBA00022679"/>
    </source>
</evidence>
<dbReference type="NCBIfam" id="NF004226">
    <property type="entry name" value="PRK05673.1"/>
    <property type="match status" value="1"/>
</dbReference>
<comment type="catalytic activity">
    <reaction evidence="6">
        <text>DNA(n) + a 2'-deoxyribonucleoside 5'-triphosphate = DNA(n+1) + diphosphate</text>
        <dbReference type="Rhea" id="RHEA:22508"/>
        <dbReference type="Rhea" id="RHEA-COMP:17339"/>
        <dbReference type="Rhea" id="RHEA-COMP:17340"/>
        <dbReference type="ChEBI" id="CHEBI:33019"/>
        <dbReference type="ChEBI" id="CHEBI:61560"/>
        <dbReference type="ChEBI" id="CHEBI:173112"/>
        <dbReference type="EC" id="2.7.7.7"/>
    </reaction>
</comment>
<dbReference type="Gene3D" id="1.10.150.870">
    <property type="match status" value="1"/>
</dbReference>
<sequence length="943" mass="107072">MADFVHLHTHSDYSLLDGACSISQLVNQAYKFNMSALALTDHGNLFGAIDFYQTAKKRGIKPIIGCEVYVAPESRFKKRKTRGEETSYHLTLLVKNKQGYQNLMELVTAGFMEGFYYNPRVDKDILSQKKDGLIALSGCLKGEIPSLLQQGKFEKAKKVALFYREIYKDDFYLEIQDEDIQGQDQINQALVDLSQKLSIPIVATNDVHYLYEEDAKAHDVLLCIQTGKTLEDAQRLRFSSTKFYFRSPKEMEEVFSQYPEALSNTKVIADKCSLELELGKIYLPLYKIPSDYDLDGYLRKLCEEGLSQRYPEVSNEIRQRLDDELKVISQAGYTGYFLIVWDFIRHAKKKGILVGPGRGSVAGSLVAYLLGITNIDPLTYGLIFERFLNPERRAMPDIDIDIQDDRRGEVIEYVKEKYGRDNVAQIITFGTMAARAAVRDVGRVLGIPYGKVDRIAKLIPFNTELKVAVEGSPQLKELISQDKKVKTLFEIAQRIEGLTRHASTHAAGIVIAPDKLTRYTPLYRTNKNEITTQYEMRSLEAIGLLKMDFLGLKTLNLIHSTLKMIKEQGKEEIDLDKIPLDDKKTYELLSRGETLGVFQVESRGMQDLIKKLHPEKFEDIIALLALYRPGPLHSRMVDDFIRRKHGQSKVEYLHPKLEPILKETYGVILYQEQVMRIANVLAGFTLGEADILRRAMGKKNPKLMEEQREKFIQGAINQGVESSTAKRIFELMAHFAGYGFNKSHSAGYALISYQTAYLKANYPVEFMAALLTSERENTDKLALYINECRRMGIEVLPPDINESSSTFTVTGGKIRFGLAAIKNVGEAAISSILKARKEGGRFTSIFDFCRRVDLRAVNKRVMESLIKCGAFDSLPGYRSQNLAAIDKAIEEASQIQRDRERGQLSFLETLGRREEASTAEKFPQIEEASRERKLSWEKELLGL</sequence>
<proteinExistence type="predicted"/>
<evidence type="ECO:0000259" key="7">
    <source>
        <dbReference type="SMART" id="SM00481"/>
    </source>
</evidence>
<dbReference type="Pfam" id="PF17657">
    <property type="entry name" value="DNA_pol3_finger"/>
    <property type="match status" value="1"/>
</dbReference>
<dbReference type="Gene3D" id="1.10.10.1600">
    <property type="entry name" value="Bacterial DNA polymerase III alpha subunit, thumb domain"/>
    <property type="match status" value="1"/>
</dbReference>
<dbReference type="EMBL" id="QMPY01000100">
    <property type="protein sequence ID" value="RLE07358.1"/>
    <property type="molecule type" value="Genomic_DNA"/>
</dbReference>
<dbReference type="InterPro" id="IPR040982">
    <property type="entry name" value="DNA_pol3_finger"/>
</dbReference>
<dbReference type="SMART" id="SM00481">
    <property type="entry name" value="POLIIIAc"/>
    <property type="match status" value="1"/>
</dbReference>
<protein>
    <recommendedName>
        <fullName evidence="1">DNA-directed DNA polymerase</fullName>
        <ecNumber evidence="1">2.7.7.7</ecNumber>
    </recommendedName>
</protein>
<dbReference type="GO" id="GO:0003887">
    <property type="term" value="F:DNA-directed DNA polymerase activity"/>
    <property type="evidence" value="ECO:0007669"/>
    <property type="project" value="UniProtKB-KW"/>
</dbReference>
<keyword evidence="3 8" id="KW-0548">Nucleotidyltransferase</keyword>
<keyword evidence="5" id="KW-0239">DNA-directed DNA polymerase</keyword>
<dbReference type="GO" id="GO:0008408">
    <property type="term" value="F:3'-5' exonuclease activity"/>
    <property type="evidence" value="ECO:0007669"/>
    <property type="project" value="InterPro"/>
</dbReference>